<dbReference type="InterPro" id="IPR047788">
    <property type="entry name" value="LysR-like_Sec_metab"/>
</dbReference>
<keyword evidence="7" id="KW-1185">Reference proteome</keyword>
<accession>A0A8J3ELL1</accession>
<proteinExistence type="inferred from homology"/>
<comment type="similarity">
    <text evidence="1">Belongs to the LysR transcriptional regulatory family.</text>
</comment>
<gene>
    <name evidence="6" type="ORF">GCM10007096_19390</name>
</gene>
<dbReference type="AlphaFoldDB" id="A0A8J3ELL1"/>
<reference evidence="6" key="1">
    <citation type="journal article" date="2014" name="Int. J. Syst. Evol. Microbiol.">
        <title>Complete genome sequence of Corynebacterium casei LMG S-19264T (=DSM 44701T), isolated from a smear-ripened cheese.</title>
        <authorList>
            <consortium name="US DOE Joint Genome Institute (JGI-PGF)"/>
            <person name="Walter F."/>
            <person name="Albersmeier A."/>
            <person name="Kalinowski J."/>
            <person name="Ruckert C."/>
        </authorList>
    </citation>
    <scope>NUCLEOTIDE SEQUENCE</scope>
    <source>
        <strain evidence="6">CGMCC 1.12777</strain>
    </source>
</reference>
<dbReference type="Proteomes" id="UP000656813">
    <property type="component" value="Unassembled WGS sequence"/>
</dbReference>
<keyword evidence="4" id="KW-0804">Transcription</keyword>
<keyword evidence="3" id="KW-0238">DNA-binding</keyword>
<dbReference type="Gene3D" id="3.40.190.290">
    <property type="match status" value="1"/>
</dbReference>
<dbReference type="GO" id="GO:0003700">
    <property type="term" value="F:DNA-binding transcription factor activity"/>
    <property type="evidence" value="ECO:0007669"/>
    <property type="project" value="InterPro"/>
</dbReference>
<protein>
    <submittedName>
        <fullName evidence="6">LysR family transcriptional regulator</fullName>
    </submittedName>
</protein>
<dbReference type="EMBL" id="BMFV01000012">
    <property type="protein sequence ID" value="GGH81458.1"/>
    <property type="molecule type" value="Genomic_DNA"/>
</dbReference>
<dbReference type="Gene3D" id="1.10.10.10">
    <property type="entry name" value="Winged helix-like DNA-binding domain superfamily/Winged helix DNA-binding domain"/>
    <property type="match status" value="1"/>
</dbReference>
<dbReference type="RefSeq" id="WP_188497199.1">
    <property type="nucleotide sequence ID" value="NZ_BMFV01000012.1"/>
</dbReference>
<organism evidence="6 7">
    <name type="scientific">Pullulanibacillus pueri</name>
    <dbReference type="NCBI Taxonomy" id="1437324"/>
    <lineage>
        <taxon>Bacteria</taxon>
        <taxon>Bacillati</taxon>
        <taxon>Bacillota</taxon>
        <taxon>Bacilli</taxon>
        <taxon>Bacillales</taxon>
        <taxon>Sporolactobacillaceae</taxon>
        <taxon>Pullulanibacillus</taxon>
    </lineage>
</organism>
<dbReference type="SUPFAM" id="SSF53850">
    <property type="entry name" value="Periplasmic binding protein-like II"/>
    <property type="match status" value="1"/>
</dbReference>
<evidence type="ECO:0000259" key="5">
    <source>
        <dbReference type="PROSITE" id="PS50931"/>
    </source>
</evidence>
<evidence type="ECO:0000256" key="3">
    <source>
        <dbReference type="ARBA" id="ARBA00023125"/>
    </source>
</evidence>
<dbReference type="InterPro" id="IPR036390">
    <property type="entry name" value="WH_DNA-bd_sf"/>
</dbReference>
<dbReference type="InterPro" id="IPR000847">
    <property type="entry name" value="LysR_HTH_N"/>
</dbReference>
<dbReference type="NCBIfam" id="NF040786">
    <property type="entry name" value="LysR_Sec_metab"/>
    <property type="match status" value="1"/>
</dbReference>
<dbReference type="InterPro" id="IPR005119">
    <property type="entry name" value="LysR_subst-bd"/>
</dbReference>
<evidence type="ECO:0000256" key="4">
    <source>
        <dbReference type="ARBA" id="ARBA00023163"/>
    </source>
</evidence>
<evidence type="ECO:0000313" key="7">
    <source>
        <dbReference type="Proteomes" id="UP000656813"/>
    </source>
</evidence>
<dbReference type="GO" id="GO:0000976">
    <property type="term" value="F:transcription cis-regulatory region binding"/>
    <property type="evidence" value="ECO:0007669"/>
    <property type="project" value="TreeGrafter"/>
</dbReference>
<keyword evidence="2" id="KW-0805">Transcription regulation</keyword>
<dbReference type="PANTHER" id="PTHR30126">
    <property type="entry name" value="HTH-TYPE TRANSCRIPTIONAL REGULATOR"/>
    <property type="match status" value="1"/>
</dbReference>
<feature type="domain" description="HTH lysR-type" evidence="5">
    <location>
        <begin position="1"/>
        <end position="58"/>
    </location>
</feature>
<dbReference type="FunFam" id="1.10.10.10:FF:000001">
    <property type="entry name" value="LysR family transcriptional regulator"/>
    <property type="match status" value="1"/>
</dbReference>
<sequence>MNLKKIQTFVLVIKKASFSEVAEILGVTQPAVSSQVKGLEKELGVRLLERHSTYVEPTVAGRYVYEMGQQLLEKWQELETGIQHFPQTLTGTIRIGTSTIPGTYLLPHWIGGFHQRFPQMNILNEVSDSREIESRLLNKKVDIAVTGAPIVSKNIVSEAIAADALVLIAPKDHPLGKLTAPVQLSDLVMYPFVFREEGSGTRSRMEIEMSNHGLNLQDIQIAAQFGSTEAILTAVEVGIGISYVSKWAAVQAVKADRVQLIPTVNTFQQTYYLSYLRGQEEIPRIKEFVEHIKTTSVNLAKNV</sequence>
<evidence type="ECO:0000256" key="2">
    <source>
        <dbReference type="ARBA" id="ARBA00023015"/>
    </source>
</evidence>
<evidence type="ECO:0000313" key="6">
    <source>
        <dbReference type="EMBL" id="GGH81458.1"/>
    </source>
</evidence>
<comment type="caution">
    <text evidence="6">The sequence shown here is derived from an EMBL/GenBank/DDBJ whole genome shotgun (WGS) entry which is preliminary data.</text>
</comment>
<dbReference type="SUPFAM" id="SSF46785">
    <property type="entry name" value="Winged helix' DNA-binding domain"/>
    <property type="match status" value="1"/>
</dbReference>
<evidence type="ECO:0000256" key="1">
    <source>
        <dbReference type="ARBA" id="ARBA00009437"/>
    </source>
</evidence>
<dbReference type="PANTHER" id="PTHR30126:SF64">
    <property type="entry name" value="HTH-TYPE TRANSCRIPTIONAL REGULATOR CITR"/>
    <property type="match status" value="1"/>
</dbReference>
<dbReference type="PRINTS" id="PR00039">
    <property type="entry name" value="HTHLYSR"/>
</dbReference>
<reference evidence="6" key="2">
    <citation type="submission" date="2020-09" db="EMBL/GenBank/DDBJ databases">
        <authorList>
            <person name="Sun Q."/>
            <person name="Zhou Y."/>
        </authorList>
    </citation>
    <scope>NUCLEOTIDE SEQUENCE</scope>
    <source>
        <strain evidence="6">CGMCC 1.12777</strain>
    </source>
</reference>
<name>A0A8J3ELL1_9BACL</name>
<dbReference type="PROSITE" id="PS50931">
    <property type="entry name" value="HTH_LYSR"/>
    <property type="match status" value="1"/>
</dbReference>
<dbReference type="Pfam" id="PF00126">
    <property type="entry name" value="HTH_1"/>
    <property type="match status" value="1"/>
</dbReference>
<dbReference type="InterPro" id="IPR036388">
    <property type="entry name" value="WH-like_DNA-bd_sf"/>
</dbReference>
<dbReference type="Pfam" id="PF03466">
    <property type="entry name" value="LysR_substrate"/>
    <property type="match status" value="1"/>
</dbReference>